<dbReference type="STRING" id="419479.SAMN04488563_0838"/>
<dbReference type="PANTHER" id="PTHR35174:SF3">
    <property type="entry name" value="BLL7171 PROTEIN"/>
    <property type="match status" value="1"/>
</dbReference>
<name>A0A1H2H4K7_9ACTN</name>
<proteinExistence type="inferred from homology"/>
<dbReference type="Proteomes" id="UP000182977">
    <property type="component" value="Chromosome I"/>
</dbReference>
<feature type="domain" description="YCII-related" evidence="2">
    <location>
        <begin position="9"/>
        <end position="116"/>
    </location>
</feature>
<dbReference type="EMBL" id="LT629791">
    <property type="protein sequence ID" value="SDU26766.1"/>
    <property type="molecule type" value="Genomic_DNA"/>
</dbReference>
<dbReference type="InterPro" id="IPR005545">
    <property type="entry name" value="YCII"/>
</dbReference>
<evidence type="ECO:0000313" key="3">
    <source>
        <dbReference type="EMBL" id="SDU26766.1"/>
    </source>
</evidence>
<accession>A0A1H2H4K7</accession>
<dbReference type="PANTHER" id="PTHR35174">
    <property type="entry name" value="BLL7171 PROTEIN-RELATED"/>
    <property type="match status" value="1"/>
</dbReference>
<comment type="similarity">
    <text evidence="1">Belongs to the YciI family.</text>
</comment>
<protein>
    <submittedName>
        <fullName evidence="3">Uncharacterized conserved protein</fullName>
    </submittedName>
</protein>
<dbReference type="SUPFAM" id="SSF54909">
    <property type="entry name" value="Dimeric alpha+beta barrel"/>
    <property type="match status" value="1"/>
</dbReference>
<evidence type="ECO:0000259" key="2">
    <source>
        <dbReference type="Pfam" id="PF03795"/>
    </source>
</evidence>
<sequence>MDTMSQPIRYLLLISADEDREKEIVDDDGLRRFHEWMADLERRGVLRAHEGLHPSRTATTVRVRDGDVLRTDGPFMETKDQVGGFALIECAGLDEAVEIAAGHPAARFGQVEIRPVR</sequence>
<evidence type="ECO:0000256" key="1">
    <source>
        <dbReference type="ARBA" id="ARBA00007689"/>
    </source>
</evidence>
<dbReference type="Gene3D" id="3.30.70.1060">
    <property type="entry name" value="Dimeric alpha+beta barrel"/>
    <property type="match status" value="1"/>
</dbReference>
<dbReference type="AlphaFoldDB" id="A0A1H2H4K7"/>
<dbReference type="InterPro" id="IPR011008">
    <property type="entry name" value="Dimeric_a/b-barrel"/>
</dbReference>
<reference evidence="4" key="1">
    <citation type="submission" date="2016-10" db="EMBL/GenBank/DDBJ databases">
        <authorList>
            <person name="Varghese N."/>
            <person name="Submissions S."/>
        </authorList>
    </citation>
    <scope>NUCLEOTIDE SEQUENCE [LARGE SCALE GENOMIC DNA]</scope>
    <source>
        <strain evidence="4">DSM 45079</strain>
    </source>
</reference>
<organism evidence="3 4">
    <name type="scientific">Jiangella alkaliphila</name>
    <dbReference type="NCBI Taxonomy" id="419479"/>
    <lineage>
        <taxon>Bacteria</taxon>
        <taxon>Bacillati</taxon>
        <taxon>Actinomycetota</taxon>
        <taxon>Actinomycetes</taxon>
        <taxon>Jiangellales</taxon>
        <taxon>Jiangellaceae</taxon>
        <taxon>Jiangella</taxon>
    </lineage>
</organism>
<evidence type="ECO:0000313" key="4">
    <source>
        <dbReference type="Proteomes" id="UP000182977"/>
    </source>
</evidence>
<dbReference type="Pfam" id="PF03795">
    <property type="entry name" value="YCII"/>
    <property type="match status" value="1"/>
</dbReference>
<keyword evidence="4" id="KW-1185">Reference proteome</keyword>
<gene>
    <name evidence="3" type="ORF">SAMN04488563_0838</name>
</gene>